<protein>
    <recommendedName>
        <fullName evidence="3">CCHC-type domain-containing protein</fullName>
    </recommendedName>
</protein>
<sequence>MSQLNTDDIQSLIQQKSSVETTHVLSQETTNFSKKPTRECGTQHNVEDTDVEAIIRRERICKAIDMGSDDEETREVINLKWDEELFTVSLIVNEDIPIEDDVIVIIDKDKKDRDGRMKKIMEKFPQIQDEIEDGALTTGKVTSCISKSGRISEDGSIVYGNEKFIHIIAWHDSQKNIHEIRASLQKVGSLVRNKGRGNIGYMVENPRNEVTIRKMVELTFRREGPHTKFYCRPRGRLKSRSDPGSEDIDPARSRSRNDRTEMVIVRSTGTMTYAQIIQSMKKDVEMKEVRVDSIMKNEKGEVILKVKGGKQVNREGFREDLKNKMRGKAEVADKQRKRTIMLEDLDPTVTEIEVEKVLAEELVERFSAEDTNIRILNKENRSGSKCAFVTMGETEAICLASKKKIGSGWLRWRVKKLVTPPKCSKCKRVGHEMKTYDSTNPSKTCHNCGSLEHMTKDCSNAANCYLCNKEGHRAETMTCPIYKDMVRRMKVRKQGLTPNQEDNQNDLNAAKNEERAGQ</sequence>
<feature type="compositionally biased region" description="Polar residues" evidence="2">
    <location>
        <begin position="496"/>
        <end position="507"/>
    </location>
</feature>
<gene>
    <name evidence="4" type="ORF">Zmor_005994</name>
</gene>
<feature type="region of interest" description="Disordered" evidence="2">
    <location>
        <begin position="494"/>
        <end position="518"/>
    </location>
</feature>
<dbReference type="Pfam" id="PF00098">
    <property type="entry name" value="zf-CCHC"/>
    <property type="match status" value="1"/>
</dbReference>
<dbReference type="GO" id="GO:0008270">
    <property type="term" value="F:zinc ion binding"/>
    <property type="evidence" value="ECO:0007669"/>
    <property type="project" value="UniProtKB-KW"/>
</dbReference>
<name>A0AA38IYQ2_9CUCU</name>
<feature type="region of interest" description="Disordered" evidence="2">
    <location>
        <begin position="232"/>
        <end position="259"/>
    </location>
</feature>
<dbReference type="SMART" id="SM00343">
    <property type="entry name" value="ZnF_C2HC"/>
    <property type="match status" value="3"/>
</dbReference>
<keyword evidence="1" id="KW-0862">Zinc</keyword>
<feature type="compositionally biased region" description="Basic and acidic residues" evidence="2">
    <location>
        <begin position="239"/>
        <end position="259"/>
    </location>
</feature>
<proteinExistence type="predicted"/>
<evidence type="ECO:0000259" key="3">
    <source>
        <dbReference type="PROSITE" id="PS50158"/>
    </source>
</evidence>
<evidence type="ECO:0000313" key="4">
    <source>
        <dbReference type="EMBL" id="KAJ3661604.1"/>
    </source>
</evidence>
<keyword evidence="1" id="KW-0479">Metal-binding</keyword>
<dbReference type="AlphaFoldDB" id="A0AA38IYQ2"/>
<reference evidence="4" key="1">
    <citation type="journal article" date="2023" name="G3 (Bethesda)">
        <title>Whole genome assemblies of Zophobas morio and Tenebrio molitor.</title>
        <authorList>
            <person name="Kaur S."/>
            <person name="Stinson S.A."/>
            <person name="diCenzo G.C."/>
        </authorList>
    </citation>
    <scope>NUCLEOTIDE SEQUENCE</scope>
    <source>
        <strain evidence="4">QUZm001</strain>
    </source>
</reference>
<dbReference type="GO" id="GO:0003676">
    <property type="term" value="F:nucleic acid binding"/>
    <property type="evidence" value="ECO:0007669"/>
    <property type="project" value="InterPro"/>
</dbReference>
<organism evidence="4 5">
    <name type="scientific">Zophobas morio</name>
    <dbReference type="NCBI Taxonomy" id="2755281"/>
    <lineage>
        <taxon>Eukaryota</taxon>
        <taxon>Metazoa</taxon>
        <taxon>Ecdysozoa</taxon>
        <taxon>Arthropoda</taxon>
        <taxon>Hexapoda</taxon>
        <taxon>Insecta</taxon>
        <taxon>Pterygota</taxon>
        <taxon>Neoptera</taxon>
        <taxon>Endopterygota</taxon>
        <taxon>Coleoptera</taxon>
        <taxon>Polyphaga</taxon>
        <taxon>Cucujiformia</taxon>
        <taxon>Tenebrionidae</taxon>
        <taxon>Zophobas</taxon>
    </lineage>
</organism>
<dbReference type="EMBL" id="JALNTZ010000002">
    <property type="protein sequence ID" value="KAJ3661604.1"/>
    <property type="molecule type" value="Genomic_DNA"/>
</dbReference>
<dbReference type="Gene3D" id="4.10.60.10">
    <property type="entry name" value="Zinc finger, CCHC-type"/>
    <property type="match status" value="1"/>
</dbReference>
<accession>A0AA38IYQ2</accession>
<dbReference type="Proteomes" id="UP001168821">
    <property type="component" value="Unassembled WGS sequence"/>
</dbReference>
<dbReference type="InterPro" id="IPR036875">
    <property type="entry name" value="Znf_CCHC_sf"/>
</dbReference>
<evidence type="ECO:0000256" key="2">
    <source>
        <dbReference type="SAM" id="MobiDB-lite"/>
    </source>
</evidence>
<keyword evidence="1" id="KW-0863">Zinc-finger</keyword>
<dbReference type="PROSITE" id="PS50158">
    <property type="entry name" value="ZF_CCHC"/>
    <property type="match status" value="1"/>
</dbReference>
<comment type="caution">
    <text evidence="4">The sequence shown here is derived from an EMBL/GenBank/DDBJ whole genome shotgun (WGS) entry which is preliminary data.</text>
</comment>
<keyword evidence="5" id="KW-1185">Reference proteome</keyword>
<dbReference type="InterPro" id="IPR001878">
    <property type="entry name" value="Znf_CCHC"/>
</dbReference>
<feature type="domain" description="CCHC-type" evidence="3">
    <location>
        <begin position="445"/>
        <end position="460"/>
    </location>
</feature>
<dbReference type="SUPFAM" id="SSF57756">
    <property type="entry name" value="Retrovirus zinc finger-like domains"/>
    <property type="match status" value="1"/>
</dbReference>
<evidence type="ECO:0000313" key="5">
    <source>
        <dbReference type="Proteomes" id="UP001168821"/>
    </source>
</evidence>
<evidence type="ECO:0000256" key="1">
    <source>
        <dbReference type="PROSITE-ProRule" id="PRU00047"/>
    </source>
</evidence>